<dbReference type="Ensembl" id="ENSACDT00005026897.1">
    <property type="protein sequence ID" value="ENSACDP00005022471.1"/>
    <property type="gene ID" value="ENSACDG00005016310.1"/>
</dbReference>
<evidence type="ECO:0000313" key="2">
    <source>
        <dbReference type="Ensembl" id="ENSACDP00005022471.1"/>
    </source>
</evidence>
<feature type="region of interest" description="Disordered" evidence="1">
    <location>
        <begin position="29"/>
        <end position="56"/>
    </location>
</feature>
<organism evidence="2 3">
    <name type="scientific">Anser cygnoides</name>
    <name type="common">Swan goose</name>
    <dbReference type="NCBI Taxonomy" id="8845"/>
    <lineage>
        <taxon>Eukaryota</taxon>
        <taxon>Metazoa</taxon>
        <taxon>Chordata</taxon>
        <taxon>Craniata</taxon>
        <taxon>Vertebrata</taxon>
        <taxon>Euteleostomi</taxon>
        <taxon>Archelosauria</taxon>
        <taxon>Archosauria</taxon>
        <taxon>Dinosauria</taxon>
        <taxon>Saurischia</taxon>
        <taxon>Theropoda</taxon>
        <taxon>Coelurosauria</taxon>
        <taxon>Aves</taxon>
        <taxon>Neognathae</taxon>
        <taxon>Galloanserae</taxon>
        <taxon>Anseriformes</taxon>
        <taxon>Anatidae</taxon>
        <taxon>Anserinae</taxon>
        <taxon>Anser</taxon>
    </lineage>
</organism>
<dbReference type="Proteomes" id="UP000694521">
    <property type="component" value="Unplaced"/>
</dbReference>
<evidence type="ECO:0000256" key="1">
    <source>
        <dbReference type="SAM" id="MobiDB-lite"/>
    </source>
</evidence>
<dbReference type="AlphaFoldDB" id="A0A8B9EML2"/>
<keyword evidence="3" id="KW-1185">Reference proteome</keyword>
<sequence length="146" mass="15778">GSECAQQQHGPGSLAPWWAAFGHRCPNAPRRVGFTSLPEGRAQPPSSPSPRAVGRPPWAFGVKSWLYSAGPIPQHRPVPPLVGTCHPCHLHAWAVEDAQSPRPGTTDVPKKPHNVCQSEKHPCTSLLRQGCEPGGFSPFFPRCSLK</sequence>
<accession>A0A8B9EML2</accession>
<name>A0A8B9EML2_ANSCY</name>
<evidence type="ECO:0000313" key="3">
    <source>
        <dbReference type="Proteomes" id="UP000694521"/>
    </source>
</evidence>
<reference evidence="2" key="1">
    <citation type="submission" date="2025-08" db="UniProtKB">
        <authorList>
            <consortium name="Ensembl"/>
        </authorList>
    </citation>
    <scope>IDENTIFICATION</scope>
</reference>
<protein>
    <submittedName>
        <fullName evidence="2">Uncharacterized protein</fullName>
    </submittedName>
</protein>
<proteinExistence type="predicted"/>
<reference evidence="2" key="2">
    <citation type="submission" date="2025-09" db="UniProtKB">
        <authorList>
            <consortium name="Ensembl"/>
        </authorList>
    </citation>
    <scope>IDENTIFICATION</scope>
</reference>